<comment type="function">
    <text evidence="3 4">Participates actively in the response to hyperosmotic and heat shock by preventing the aggregation of stress-denatured proteins, in association with DnaK and GrpE. It is the nucleotide exchange factor for DnaK and may function as a thermosensor. Unfolded proteins bind initially to DnaJ; upon interaction with the DnaJ-bound protein, DnaK hydrolyzes its bound ATP, resulting in the formation of a stable complex. GrpE releases ADP from DnaK; ATP binding to DnaK triggers the release of the substrate protein, thus completing the reaction cycle. Several rounds of ATP-dependent interactions between DnaJ, DnaK and GrpE are required for fully efficient folding.</text>
</comment>
<dbReference type="KEGG" id="mpi:Mpet_0671"/>
<dbReference type="PRINTS" id="PR00773">
    <property type="entry name" value="GRPEPROTEIN"/>
</dbReference>
<evidence type="ECO:0000256" key="5">
    <source>
        <dbReference type="RuleBase" id="RU004478"/>
    </source>
</evidence>
<keyword evidence="2 3" id="KW-0143">Chaperone</keyword>
<feature type="coiled-coil region" evidence="6">
    <location>
        <begin position="39"/>
        <end position="73"/>
    </location>
</feature>
<comment type="subcellular location">
    <subcellularLocation>
        <location evidence="3">Cytoplasm</location>
    </subcellularLocation>
</comment>
<keyword evidence="3" id="KW-0963">Cytoplasm</keyword>
<organism evidence="8 9">
    <name type="scientific">Methanolacinia petrolearia (strain DSM 11571 / OCM 486 / SEBR 4847)</name>
    <name type="common">Methanoplanus petrolearius</name>
    <dbReference type="NCBI Taxonomy" id="679926"/>
    <lineage>
        <taxon>Archaea</taxon>
        <taxon>Methanobacteriati</taxon>
        <taxon>Methanobacteriota</taxon>
        <taxon>Stenosarchaea group</taxon>
        <taxon>Methanomicrobia</taxon>
        <taxon>Methanomicrobiales</taxon>
        <taxon>Methanomicrobiaceae</taxon>
        <taxon>Methanolacinia</taxon>
    </lineage>
</organism>
<dbReference type="Gene3D" id="3.90.20.20">
    <property type="match status" value="1"/>
</dbReference>
<dbReference type="RefSeq" id="WP_013328623.1">
    <property type="nucleotide sequence ID" value="NC_014507.1"/>
</dbReference>
<dbReference type="PANTHER" id="PTHR21237:SF23">
    <property type="entry name" value="GRPE PROTEIN HOMOLOG, MITOCHONDRIAL"/>
    <property type="match status" value="1"/>
</dbReference>
<dbReference type="GO" id="GO:0051082">
    <property type="term" value="F:unfolded protein binding"/>
    <property type="evidence" value="ECO:0007669"/>
    <property type="project" value="TreeGrafter"/>
</dbReference>
<dbReference type="SUPFAM" id="SSF51064">
    <property type="entry name" value="Head domain of nucleotide exchange factor GrpE"/>
    <property type="match status" value="1"/>
</dbReference>
<comment type="similarity">
    <text evidence="1 3 5">Belongs to the GrpE family.</text>
</comment>
<evidence type="ECO:0000256" key="1">
    <source>
        <dbReference type="ARBA" id="ARBA00009054"/>
    </source>
</evidence>
<dbReference type="GO" id="GO:0000774">
    <property type="term" value="F:adenyl-nucleotide exchange factor activity"/>
    <property type="evidence" value="ECO:0007669"/>
    <property type="project" value="InterPro"/>
</dbReference>
<dbReference type="HOGENOM" id="CLU_057217_5_2_2"/>
<dbReference type="SUPFAM" id="SSF58014">
    <property type="entry name" value="Coiled-coil domain of nucleotide exchange factor GrpE"/>
    <property type="match status" value="1"/>
</dbReference>
<dbReference type="eggNOG" id="arCOG04772">
    <property type="taxonomic scope" value="Archaea"/>
</dbReference>
<dbReference type="Proteomes" id="UP000006565">
    <property type="component" value="Chromosome"/>
</dbReference>
<name>E1RID2_METP4</name>
<dbReference type="Pfam" id="PF01025">
    <property type="entry name" value="GrpE"/>
    <property type="match status" value="1"/>
</dbReference>
<dbReference type="InterPro" id="IPR013805">
    <property type="entry name" value="GrpE_CC"/>
</dbReference>
<evidence type="ECO:0000256" key="7">
    <source>
        <dbReference type="SAM" id="MobiDB-lite"/>
    </source>
</evidence>
<dbReference type="GO" id="GO:0006457">
    <property type="term" value="P:protein folding"/>
    <property type="evidence" value="ECO:0007669"/>
    <property type="project" value="InterPro"/>
</dbReference>
<dbReference type="GO" id="GO:0005737">
    <property type="term" value="C:cytoplasm"/>
    <property type="evidence" value="ECO:0007669"/>
    <property type="project" value="UniProtKB-SubCell"/>
</dbReference>
<dbReference type="GO" id="GO:0051087">
    <property type="term" value="F:protein-folding chaperone binding"/>
    <property type="evidence" value="ECO:0007669"/>
    <property type="project" value="InterPro"/>
</dbReference>
<keyword evidence="9" id="KW-1185">Reference proteome</keyword>
<accession>E1RID2</accession>
<proteinExistence type="inferred from homology"/>
<keyword evidence="3 4" id="KW-0346">Stress response</keyword>
<protein>
    <recommendedName>
        <fullName evidence="3 4">Protein GrpE</fullName>
    </recommendedName>
    <alternativeName>
        <fullName evidence="3">HSP-70 cofactor</fullName>
    </alternativeName>
</protein>
<reference evidence="8 9" key="1">
    <citation type="journal article" date="2010" name="Stand. Genomic Sci.">
        <title>Complete genome sequence of Methanoplanus petrolearius type strain (SEBR 4847).</title>
        <authorList>
            <person name="Brambilla E."/>
            <person name="Djao O.D."/>
            <person name="Daligault H."/>
            <person name="Lapidus A."/>
            <person name="Lucas S."/>
            <person name="Hammon N."/>
            <person name="Nolan M."/>
            <person name="Tice H."/>
            <person name="Cheng J.F."/>
            <person name="Han C."/>
            <person name="Tapia R."/>
            <person name="Goodwin L."/>
            <person name="Pitluck S."/>
            <person name="Liolios K."/>
            <person name="Ivanova N."/>
            <person name="Mavromatis K."/>
            <person name="Mikhailova N."/>
            <person name="Pati A."/>
            <person name="Chen A."/>
            <person name="Palaniappan K."/>
            <person name="Land M."/>
            <person name="Hauser L."/>
            <person name="Chang Y.J."/>
            <person name="Jeffries C.D."/>
            <person name="Rohde M."/>
            <person name="Spring S."/>
            <person name="Sikorski J."/>
            <person name="Goker M."/>
            <person name="Woyke T."/>
            <person name="Bristow J."/>
            <person name="Eisen J.A."/>
            <person name="Markowitz V."/>
            <person name="Hugenholtz P."/>
            <person name="Kyrpides N.C."/>
            <person name="Klenk H.P."/>
        </authorList>
    </citation>
    <scope>NUCLEOTIDE SEQUENCE [LARGE SCALE GENOMIC DNA]</scope>
    <source>
        <strain evidence="9">DSM 11571 / OCM 486 / SEBR 4847</strain>
    </source>
</reference>
<dbReference type="STRING" id="679926.Mpet_0671"/>
<dbReference type="PANTHER" id="PTHR21237">
    <property type="entry name" value="GRPE PROTEIN"/>
    <property type="match status" value="1"/>
</dbReference>
<dbReference type="HAMAP" id="MF_01151">
    <property type="entry name" value="GrpE"/>
    <property type="match status" value="1"/>
</dbReference>
<keyword evidence="6" id="KW-0175">Coiled coil</keyword>
<sequence length="191" mass="21336">MNDEDPENRTITDSDQDSLSMEDYAVVGDYEGDENGECNDSGAAKIAELQATIDELNDRYLRLAADFENFRKRSSRETNERVNRAIEQFASGILEVADNLERAAGSDDSSLREGLEQIQKILRKVLEQHSIRPIESVNKKFDPEKHEAIAYVPSDSEEGTVIDEVSCGYSMGDRVIRTAKVAVSKGKTEKN</sequence>
<dbReference type="GeneID" id="9743120"/>
<dbReference type="InterPro" id="IPR000740">
    <property type="entry name" value="GrpE"/>
</dbReference>
<evidence type="ECO:0000256" key="6">
    <source>
        <dbReference type="SAM" id="Coils"/>
    </source>
</evidence>
<evidence type="ECO:0000256" key="4">
    <source>
        <dbReference type="RuleBase" id="RU000639"/>
    </source>
</evidence>
<dbReference type="EMBL" id="CP002117">
    <property type="protein sequence ID" value="ADN35445.1"/>
    <property type="molecule type" value="Genomic_DNA"/>
</dbReference>
<dbReference type="AlphaFoldDB" id="E1RID2"/>
<dbReference type="PROSITE" id="PS01071">
    <property type="entry name" value="GRPE"/>
    <property type="match status" value="1"/>
</dbReference>
<dbReference type="CDD" id="cd00446">
    <property type="entry name" value="GrpE"/>
    <property type="match status" value="1"/>
</dbReference>
<evidence type="ECO:0000313" key="9">
    <source>
        <dbReference type="Proteomes" id="UP000006565"/>
    </source>
</evidence>
<dbReference type="GO" id="GO:0042803">
    <property type="term" value="F:protein homodimerization activity"/>
    <property type="evidence" value="ECO:0007669"/>
    <property type="project" value="InterPro"/>
</dbReference>
<evidence type="ECO:0000313" key="8">
    <source>
        <dbReference type="EMBL" id="ADN35445.1"/>
    </source>
</evidence>
<comment type="subunit">
    <text evidence="3">Homodimer.</text>
</comment>
<gene>
    <name evidence="3" type="primary">grpE</name>
    <name evidence="8" type="ordered locus">Mpet_0671</name>
</gene>
<feature type="region of interest" description="Disordered" evidence="7">
    <location>
        <begin position="1"/>
        <end position="22"/>
    </location>
</feature>
<dbReference type="InterPro" id="IPR009012">
    <property type="entry name" value="GrpE_head"/>
</dbReference>
<evidence type="ECO:0000256" key="2">
    <source>
        <dbReference type="ARBA" id="ARBA00023186"/>
    </source>
</evidence>
<dbReference type="Gene3D" id="2.30.22.10">
    <property type="entry name" value="Head domain of nucleotide exchange factor GrpE"/>
    <property type="match status" value="1"/>
</dbReference>
<evidence type="ECO:0000256" key="3">
    <source>
        <dbReference type="HAMAP-Rule" id="MF_01151"/>
    </source>
</evidence>